<sequence length="654" mass="74917">MNENMIWLVPDLCGTIVNIKNHSLCSGRLSNKCRHDQCCALFHLTDDQINYVLSDIGSDIYLNSCPGSGKTEVIGVKVAYELSHWQSKTSGIAILTFTNSAEDEIRNRTVSYLRHQIQYPHFLGTFTSWLHGYIANPFLNRIVKKLSEESDSILKIVDSSCESEFLNAFKTNYSYGRLGNIPANHFFYDIKSQKYCYCGDKLSTEKEEFKKQCDQEKKHIKADLKATKKKFRERGFFVYEDIECLVDYLLKTHTNIASLIAKRFPFIIIDECQDLSYVQLSILNELHKYGTQIHLVGDLNQAIYGFRSIEPSDTKNFIMQNHFKEMHLIENFRSNQAIVNVSGRVVNRKSYIVGKKEQTAKTPLVALLYNGGKEEKLIQSYQNLLLQESIQFQDCCIIVRNMALKRKLLGVKSDNPNMSPNIIEDFAHFVYLQRNTDVASFQEGLHYLSRAVQRSYFAAEEHESSINLYKPQCVASETWRQILLCIRKALVSSEDTLNLELSWGSWKNALSDSLANAHHKSIGEYHIGKLRNKVKNKKVIATFHQSTNSTQNCNLKIETIHGCKGRGFESVLFVSSAKQSCDSASYWKNWFPQGESETTESTRLAYVAFSRAKQFLAIGIPTPTNSSLDDTDFRLIQNYGFKVYDCSTQSWIEK</sequence>
<gene>
    <name evidence="13" type="ORF">C4N26_01745</name>
</gene>
<dbReference type="InterPro" id="IPR027417">
    <property type="entry name" value="P-loop_NTPase"/>
</dbReference>
<accession>A0A329U3D2</accession>
<dbReference type="GO" id="GO:0000725">
    <property type="term" value="P:recombinational repair"/>
    <property type="evidence" value="ECO:0007669"/>
    <property type="project" value="TreeGrafter"/>
</dbReference>
<evidence type="ECO:0000313" key="13">
    <source>
        <dbReference type="EMBL" id="RAW55740.1"/>
    </source>
</evidence>
<dbReference type="SUPFAM" id="SSF52540">
    <property type="entry name" value="P-loop containing nucleoside triphosphate hydrolases"/>
    <property type="match status" value="1"/>
</dbReference>
<dbReference type="Pfam" id="PF00580">
    <property type="entry name" value="UvrD-helicase"/>
    <property type="match status" value="1"/>
</dbReference>
<comment type="catalytic activity">
    <reaction evidence="10">
        <text>ATP + H2O = ADP + phosphate + H(+)</text>
        <dbReference type="Rhea" id="RHEA:13065"/>
        <dbReference type="ChEBI" id="CHEBI:15377"/>
        <dbReference type="ChEBI" id="CHEBI:15378"/>
        <dbReference type="ChEBI" id="CHEBI:30616"/>
        <dbReference type="ChEBI" id="CHEBI:43474"/>
        <dbReference type="ChEBI" id="CHEBI:456216"/>
        <dbReference type="EC" id="5.6.2.4"/>
    </reaction>
</comment>
<evidence type="ECO:0000259" key="12">
    <source>
        <dbReference type="PROSITE" id="PS51198"/>
    </source>
</evidence>
<dbReference type="GO" id="GO:0005524">
    <property type="term" value="F:ATP binding"/>
    <property type="evidence" value="ECO:0007669"/>
    <property type="project" value="UniProtKB-UniRule"/>
</dbReference>
<dbReference type="EC" id="5.6.2.4" evidence="9"/>
<evidence type="ECO:0000256" key="10">
    <source>
        <dbReference type="ARBA" id="ARBA00048988"/>
    </source>
</evidence>
<evidence type="ECO:0000256" key="4">
    <source>
        <dbReference type="ARBA" id="ARBA00022806"/>
    </source>
</evidence>
<dbReference type="InterPro" id="IPR014016">
    <property type="entry name" value="UvrD-like_ATP-bd"/>
</dbReference>
<organism evidence="13 14">
    <name type="scientific">Faecalibacterium prausnitzii</name>
    <dbReference type="NCBI Taxonomy" id="853"/>
    <lineage>
        <taxon>Bacteria</taxon>
        <taxon>Bacillati</taxon>
        <taxon>Bacillota</taxon>
        <taxon>Clostridia</taxon>
        <taxon>Eubacteriales</taxon>
        <taxon>Oscillospiraceae</taxon>
        <taxon>Faecalibacterium</taxon>
    </lineage>
</organism>
<feature type="binding site" evidence="11">
    <location>
        <begin position="64"/>
        <end position="71"/>
    </location>
    <ligand>
        <name>ATP</name>
        <dbReference type="ChEBI" id="CHEBI:30616"/>
    </ligand>
</feature>
<evidence type="ECO:0000256" key="5">
    <source>
        <dbReference type="ARBA" id="ARBA00022840"/>
    </source>
</evidence>
<keyword evidence="3 11" id="KW-0378">Hydrolase</keyword>
<dbReference type="PANTHER" id="PTHR11070">
    <property type="entry name" value="UVRD / RECB / PCRA DNA HELICASE FAMILY MEMBER"/>
    <property type="match status" value="1"/>
</dbReference>
<evidence type="ECO:0000256" key="3">
    <source>
        <dbReference type="ARBA" id="ARBA00022801"/>
    </source>
</evidence>
<evidence type="ECO:0000313" key="14">
    <source>
        <dbReference type="Proteomes" id="UP000251144"/>
    </source>
</evidence>
<comment type="similarity">
    <text evidence="1">Belongs to the helicase family. UvrD subfamily.</text>
</comment>
<name>A0A329U3D2_9FIRM</name>
<dbReference type="OrthoDB" id="9765670at2"/>
<keyword evidence="2 11" id="KW-0547">Nucleotide-binding</keyword>
<dbReference type="Gene3D" id="3.40.50.300">
    <property type="entry name" value="P-loop containing nucleotide triphosphate hydrolases"/>
    <property type="match status" value="2"/>
</dbReference>
<feature type="domain" description="UvrD-like helicase ATP-binding" evidence="12">
    <location>
        <begin position="43"/>
        <end position="335"/>
    </location>
</feature>
<proteinExistence type="inferred from homology"/>
<dbReference type="InterPro" id="IPR000212">
    <property type="entry name" value="DNA_helicase_UvrD/REP"/>
</dbReference>
<evidence type="ECO:0000256" key="8">
    <source>
        <dbReference type="ARBA" id="ARBA00034617"/>
    </source>
</evidence>
<evidence type="ECO:0000256" key="1">
    <source>
        <dbReference type="ARBA" id="ARBA00009922"/>
    </source>
</evidence>
<keyword evidence="4 11" id="KW-0347">Helicase</keyword>
<dbReference type="EMBL" id="PRLB01000001">
    <property type="protein sequence ID" value="RAW55740.1"/>
    <property type="molecule type" value="Genomic_DNA"/>
</dbReference>
<dbReference type="GO" id="GO:0043138">
    <property type="term" value="F:3'-5' DNA helicase activity"/>
    <property type="evidence" value="ECO:0007669"/>
    <property type="project" value="UniProtKB-EC"/>
</dbReference>
<evidence type="ECO:0000256" key="6">
    <source>
        <dbReference type="ARBA" id="ARBA00023125"/>
    </source>
</evidence>
<dbReference type="GO" id="GO:0016887">
    <property type="term" value="F:ATP hydrolysis activity"/>
    <property type="evidence" value="ECO:0007669"/>
    <property type="project" value="RHEA"/>
</dbReference>
<protein>
    <recommendedName>
        <fullName evidence="9">DNA 3'-5' helicase</fullName>
        <ecNumber evidence="9">5.6.2.4</ecNumber>
    </recommendedName>
</protein>
<dbReference type="RefSeq" id="WP_158400067.1">
    <property type="nucleotide sequence ID" value="NZ_PRLB01000001.1"/>
</dbReference>
<comment type="catalytic activity">
    <reaction evidence="8">
        <text>Couples ATP hydrolysis with the unwinding of duplex DNA by translocating in the 3'-5' direction.</text>
        <dbReference type="EC" id="5.6.2.4"/>
    </reaction>
</comment>
<dbReference type="Gene3D" id="1.10.10.160">
    <property type="match status" value="1"/>
</dbReference>
<dbReference type="Proteomes" id="UP000251144">
    <property type="component" value="Unassembled WGS sequence"/>
</dbReference>
<evidence type="ECO:0000256" key="2">
    <source>
        <dbReference type="ARBA" id="ARBA00022741"/>
    </source>
</evidence>
<evidence type="ECO:0000256" key="9">
    <source>
        <dbReference type="ARBA" id="ARBA00034808"/>
    </source>
</evidence>
<keyword evidence="5 11" id="KW-0067">ATP-binding</keyword>
<dbReference type="PROSITE" id="PS51198">
    <property type="entry name" value="UVRD_HELICASE_ATP_BIND"/>
    <property type="match status" value="1"/>
</dbReference>
<dbReference type="GO" id="GO:0003677">
    <property type="term" value="F:DNA binding"/>
    <property type="evidence" value="ECO:0007669"/>
    <property type="project" value="UniProtKB-KW"/>
</dbReference>
<dbReference type="InterPro" id="IPR013986">
    <property type="entry name" value="DExx_box_DNA_helicase_dom_sf"/>
</dbReference>
<keyword evidence="6" id="KW-0238">DNA-binding</keyword>
<dbReference type="InterPro" id="IPR014017">
    <property type="entry name" value="DNA_helicase_UvrD-like_C"/>
</dbReference>
<dbReference type="AlphaFoldDB" id="A0A329U3D2"/>
<keyword evidence="7" id="KW-0413">Isomerase</keyword>
<dbReference type="PANTHER" id="PTHR11070:SF2">
    <property type="entry name" value="ATP-DEPENDENT DNA HELICASE SRS2"/>
    <property type="match status" value="1"/>
</dbReference>
<evidence type="ECO:0000256" key="11">
    <source>
        <dbReference type="PROSITE-ProRule" id="PRU00560"/>
    </source>
</evidence>
<dbReference type="Pfam" id="PF13361">
    <property type="entry name" value="UvrD_C"/>
    <property type="match status" value="1"/>
</dbReference>
<evidence type="ECO:0000256" key="7">
    <source>
        <dbReference type="ARBA" id="ARBA00023235"/>
    </source>
</evidence>
<reference evidence="13 14" key="1">
    <citation type="submission" date="2018-02" db="EMBL/GenBank/DDBJ databases">
        <title>Complete genome sequencing of Faecalibacterium prausnitzii strains isolated from the human gut.</title>
        <authorList>
            <person name="Fitzgerald B.C."/>
            <person name="Shkoporov A.N."/>
            <person name="Ross P.R."/>
            <person name="Hill C."/>
        </authorList>
    </citation>
    <scope>NUCLEOTIDE SEQUENCE [LARGE SCALE GENOMIC DNA]</scope>
    <source>
        <strain evidence="13 14">APC942/32-1</strain>
    </source>
</reference>
<comment type="caution">
    <text evidence="13">The sequence shown here is derived from an EMBL/GenBank/DDBJ whole genome shotgun (WGS) entry which is preliminary data.</text>
</comment>